<dbReference type="GO" id="GO:0005634">
    <property type="term" value="C:nucleus"/>
    <property type="evidence" value="ECO:0007669"/>
    <property type="project" value="UniProtKB-SubCell"/>
</dbReference>
<name>L1JJ17_GUITC</name>
<dbReference type="GO" id="GO:0009378">
    <property type="term" value="F:four-way junction helicase activity"/>
    <property type="evidence" value="ECO:0007669"/>
    <property type="project" value="TreeGrafter"/>
</dbReference>
<dbReference type="InterPro" id="IPR014001">
    <property type="entry name" value="Helicase_ATP-bd"/>
</dbReference>
<dbReference type="GO" id="GO:0036297">
    <property type="term" value="P:interstrand cross-link repair"/>
    <property type="evidence" value="ECO:0007669"/>
    <property type="project" value="TreeGrafter"/>
</dbReference>
<dbReference type="OMA" id="RQNIWNA"/>
<reference evidence="10 12" key="1">
    <citation type="journal article" date="2012" name="Nature">
        <title>Algal genomes reveal evolutionary mosaicism and the fate of nucleomorphs.</title>
        <authorList>
            <consortium name="DOE Joint Genome Institute"/>
            <person name="Curtis B.A."/>
            <person name="Tanifuji G."/>
            <person name="Burki F."/>
            <person name="Gruber A."/>
            <person name="Irimia M."/>
            <person name="Maruyama S."/>
            <person name="Arias M.C."/>
            <person name="Ball S.G."/>
            <person name="Gile G.H."/>
            <person name="Hirakawa Y."/>
            <person name="Hopkins J.F."/>
            <person name="Kuo A."/>
            <person name="Rensing S.A."/>
            <person name="Schmutz J."/>
            <person name="Symeonidi A."/>
            <person name="Elias M."/>
            <person name="Eveleigh R.J."/>
            <person name="Herman E.K."/>
            <person name="Klute M.J."/>
            <person name="Nakayama T."/>
            <person name="Obornik M."/>
            <person name="Reyes-Prieto A."/>
            <person name="Armbrust E.V."/>
            <person name="Aves S.J."/>
            <person name="Beiko R.G."/>
            <person name="Coutinho P."/>
            <person name="Dacks J.B."/>
            <person name="Durnford D.G."/>
            <person name="Fast N.M."/>
            <person name="Green B.R."/>
            <person name="Grisdale C.J."/>
            <person name="Hempel F."/>
            <person name="Henrissat B."/>
            <person name="Hoppner M.P."/>
            <person name="Ishida K."/>
            <person name="Kim E."/>
            <person name="Koreny L."/>
            <person name="Kroth P.G."/>
            <person name="Liu Y."/>
            <person name="Malik S.B."/>
            <person name="Maier U.G."/>
            <person name="McRose D."/>
            <person name="Mock T."/>
            <person name="Neilson J.A."/>
            <person name="Onodera N.T."/>
            <person name="Poole A.M."/>
            <person name="Pritham E.J."/>
            <person name="Richards T.A."/>
            <person name="Rocap G."/>
            <person name="Roy S.W."/>
            <person name="Sarai C."/>
            <person name="Schaack S."/>
            <person name="Shirato S."/>
            <person name="Slamovits C.H."/>
            <person name="Spencer D.F."/>
            <person name="Suzuki S."/>
            <person name="Worden A.Z."/>
            <person name="Zauner S."/>
            <person name="Barry K."/>
            <person name="Bell C."/>
            <person name="Bharti A.K."/>
            <person name="Crow J.A."/>
            <person name="Grimwood J."/>
            <person name="Kramer R."/>
            <person name="Lindquist E."/>
            <person name="Lucas S."/>
            <person name="Salamov A."/>
            <person name="McFadden G.I."/>
            <person name="Lane C.E."/>
            <person name="Keeling P.J."/>
            <person name="Gray M.W."/>
            <person name="Grigoriev I.V."/>
            <person name="Archibald J.M."/>
        </authorList>
    </citation>
    <scope>NUCLEOTIDE SEQUENCE</scope>
    <source>
        <strain evidence="10 12">CCMP2712</strain>
    </source>
</reference>
<evidence type="ECO:0000259" key="9">
    <source>
        <dbReference type="PROSITE" id="PS51192"/>
    </source>
</evidence>
<comment type="similarity">
    <text evidence="3">Belongs to the DEAD box helicase family. DEAH subfamily. FANCM sub-subfamily.</text>
</comment>
<evidence type="ECO:0000313" key="10">
    <source>
        <dbReference type="EMBL" id="EKX48090.1"/>
    </source>
</evidence>
<dbReference type="SMART" id="SM00487">
    <property type="entry name" value="DEXDc"/>
    <property type="match status" value="1"/>
</dbReference>
<dbReference type="STRING" id="905079.L1JJ17"/>
<comment type="subcellular location">
    <subcellularLocation>
        <location evidence="1">Nucleus</location>
    </subcellularLocation>
    <subcellularLocation>
        <location evidence="2">Plastid</location>
        <location evidence="2">Chloroplast</location>
    </subcellularLocation>
</comment>
<feature type="non-terminal residue" evidence="10">
    <location>
        <position position="1"/>
    </location>
</feature>
<gene>
    <name evidence="10" type="ORF">GUITHDRAFT_52228</name>
</gene>
<evidence type="ECO:0000313" key="12">
    <source>
        <dbReference type="Proteomes" id="UP000011087"/>
    </source>
</evidence>
<dbReference type="SUPFAM" id="SSF52540">
    <property type="entry name" value="P-loop containing nucleoside triphosphate hydrolases"/>
    <property type="match status" value="1"/>
</dbReference>
<dbReference type="HOGENOM" id="CLU_079193_0_0_1"/>
<dbReference type="PANTHER" id="PTHR14025">
    <property type="entry name" value="FANCONI ANEMIA GROUP M FANCM FAMILY MEMBER"/>
    <property type="match status" value="1"/>
</dbReference>
<proteinExistence type="inferred from homology"/>
<feature type="domain" description="Helicase ATP-binding" evidence="9">
    <location>
        <begin position="14"/>
        <end position="183"/>
    </location>
</feature>
<keyword evidence="6" id="KW-0347">Helicase</keyword>
<sequence length="202" mass="22797">FPLNPQVRRYQRDIILSAVQKNTLVSLPTGLGKTLIAAVLMHNYMTWFPDRIIIFLAPTKPLVKQQLEACSRVMGVSSRQIAEMTGSANVSNRRNLWQTRSIFFMTPQILDNDICRGDCPAEKVVLLVVDEAHRAIGRHAIVKSVEQLNHRVSAGLRILALTATPGSKLERIQNVISNLMISNLEIKNEEDEDIQQHVHNKE</sequence>
<organism evidence="10">
    <name type="scientific">Guillardia theta (strain CCMP2712)</name>
    <name type="common">Cryptophyte</name>
    <dbReference type="NCBI Taxonomy" id="905079"/>
    <lineage>
        <taxon>Eukaryota</taxon>
        <taxon>Cryptophyceae</taxon>
        <taxon>Pyrenomonadales</taxon>
        <taxon>Geminigeraceae</taxon>
        <taxon>Guillardia</taxon>
    </lineage>
</organism>
<evidence type="ECO:0000313" key="11">
    <source>
        <dbReference type="EnsemblProtists" id="EKX48090"/>
    </source>
</evidence>
<dbReference type="AlphaFoldDB" id="L1JJ17"/>
<protein>
    <recommendedName>
        <fullName evidence="9">Helicase ATP-binding domain-containing protein</fullName>
    </recommendedName>
</protein>
<evidence type="ECO:0000256" key="6">
    <source>
        <dbReference type="ARBA" id="ARBA00022806"/>
    </source>
</evidence>
<dbReference type="InterPro" id="IPR027417">
    <property type="entry name" value="P-loop_NTPase"/>
</dbReference>
<dbReference type="KEGG" id="gtt:GUITHDRAFT_52228"/>
<evidence type="ECO:0000256" key="1">
    <source>
        <dbReference type="ARBA" id="ARBA00004123"/>
    </source>
</evidence>
<dbReference type="OrthoDB" id="164902at2759"/>
<dbReference type="InterPro" id="IPR011545">
    <property type="entry name" value="DEAD/DEAH_box_helicase_dom"/>
</dbReference>
<dbReference type="EnsemblProtists" id="EKX48090">
    <property type="protein sequence ID" value="EKX48090"/>
    <property type="gene ID" value="GUITHDRAFT_52228"/>
</dbReference>
<dbReference type="EMBL" id="JH992987">
    <property type="protein sequence ID" value="EKX48090.1"/>
    <property type="molecule type" value="Genomic_DNA"/>
</dbReference>
<keyword evidence="7" id="KW-0067">ATP-binding</keyword>
<dbReference type="GO" id="GO:0009507">
    <property type="term" value="C:chloroplast"/>
    <property type="evidence" value="ECO:0007669"/>
    <property type="project" value="UniProtKB-SubCell"/>
</dbReference>
<dbReference type="FunFam" id="3.40.50.300:FF:000861">
    <property type="entry name" value="Fanconi anemia, complementation group M"/>
    <property type="match status" value="1"/>
</dbReference>
<reference evidence="11" key="3">
    <citation type="submission" date="2016-03" db="UniProtKB">
        <authorList>
            <consortium name="EnsemblProtists"/>
        </authorList>
    </citation>
    <scope>IDENTIFICATION</scope>
</reference>
<dbReference type="eggNOG" id="KOG0354">
    <property type="taxonomic scope" value="Eukaryota"/>
</dbReference>
<keyword evidence="12" id="KW-1185">Reference proteome</keyword>
<dbReference type="GO" id="GO:0016787">
    <property type="term" value="F:hydrolase activity"/>
    <property type="evidence" value="ECO:0007669"/>
    <property type="project" value="UniProtKB-KW"/>
</dbReference>
<dbReference type="GO" id="GO:0043138">
    <property type="term" value="F:3'-5' DNA helicase activity"/>
    <property type="evidence" value="ECO:0007669"/>
    <property type="project" value="TreeGrafter"/>
</dbReference>
<evidence type="ECO:0000256" key="8">
    <source>
        <dbReference type="ARBA" id="ARBA00023242"/>
    </source>
</evidence>
<dbReference type="Gene3D" id="3.40.50.300">
    <property type="entry name" value="P-loop containing nucleotide triphosphate hydrolases"/>
    <property type="match status" value="1"/>
</dbReference>
<evidence type="ECO:0000256" key="5">
    <source>
        <dbReference type="ARBA" id="ARBA00022801"/>
    </source>
</evidence>
<dbReference type="PaxDb" id="55529-EKX48090"/>
<dbReference type="GO" id="GO:0000400">
    <property type="term" value="F:four-way junction DNA binding"/>
    <property type="evidence" value="ECO:0007669"/>
    <property type="project" value="TreeGrafter"/>
</dbReference>
<accession>L1JJ17</accession>
<reference evidence="12" key="2">
    <citation type="submission" date="2012-11" db="EMBL/GenBank/DDBJ databases">
        <authorList>
            <person name="Kuo A."/>
            <person name="Curtis B.A."/>
            <person name="Tanifuji G."/>
            <person name="Burki F."/>
            <person name="Gruber A."/>
            <person name="Irimia M."/>
            <person name="Maruyama S."/>
            <person name="Arias M.C."/>
            <person name="Ball S.G."/>
            <person name="Gile G.H."/>
            <person name="Hirakawa Y."/>
            <person name="Hopkins J.F."/>
            <person name="Rensing S.A."/>
            <person name="Schmutz J."/>
            <person name="Symeonidi A."/>
            <person name="Elias M."/>
            <person name="Eveleigh R.J."/>
            <person name="Herman E.K."/>
            <person name="Klute M.J."/>
            <person name="Nakayama T."/>
            <person name="Obornik M."/>
            <person name="Reyes-Prieto A."/>
            <person name="Armbrust E.V."/>
            <person name="Aves S.J."/>
            <person name="Beiko R.G."/>
            <person name="Coutinho P."/>
            <person name="Dacks J.B."/>
            <person name="Durnford D.G."/>
            <person name="Fast N.M."/>
            <person name="Green B.R."/>
            <person name="Grisdale C."/>
            <person name="Hempe F."/>
            <person name="Henrissat B."/>
            <person name="Hoppner M.P."/>
            <person name="Ishida K.-I."/>
            <person name="Kim E."/>
            <person name="Koreny L."/>
            <person name="Kroth P.G."/>
            <person name="Liu Y."/>
            <person name="Malik S.-B."/>
            <person name="Maier U.G."/>
            <person name="McRose D."/>
            <person name="Mock T."/>
            <person name="Neilson J.A."/>
            <person name="Onodera N.T."/>
            <person name="Poole A.M."/>
            <person name="Pritham E.J."/>
            <person name="Richards T.A."/>
            <person name="Rocap G."/>
            <person name="Roy S.W."/>
            <person name="Sarai C."/>
            <person name="Schaack S."/>
            <person name="Shirato S."/>
            <person name="Slamovits C.H."/>
            <person name="Spencer D.F."/>
            <person name="Suzuki S."/>
            <person name="Worden A.Z."/>
            <person name="Zauner S."/>
            <person name="Barry K."/>
            <person name="Bell C."/>
            <person name="Bharti A.K."/>
            <person name="Crow J.A."/>
            <person name="Grimwood J."/>
            <person name="Kramer R."/>
            <person name="Lindquist E."/>
            <person name="Lucas S."/>
            <person name="Salamov A."/>
            <person name="McFadden G.I."/>
            <person name="Lane C.E."/>
            <person name="Keeling P.J."/>
            <person name="Gray M.W."/>
            <person name="Grigoriev I.V."/>
            <person name="Archibald J.M."/>
        </authorList>
    </citation>
    <scope>NUCLEOTIDE SEQUENCE</scope>
    <source>
        <strain evidence="12">CCMP2712</strain>
    </source>
</reference>
<dbReference type="GO" id="GO:0045003">
    <property type="term" value="P:double-strand break repair via synthesis-dependent strand annealing"/>
    <property type="evidence" value="ECO:0007669"/>
    <property type="project" value="TreeGrafter"/>
</dbReference>
<dbReference type="PANTHER" id="PTHR14025:SF20">
    <property type="entry name" value="FANCONI ANEMIA GROUP M PROTEIN"/>
    <property type="match status" value="1"/>
</dbReference>
<feature type="non-terminal residue" evidence="10">
    <location>
        <position position="202"/>
    </location>
</feature>
<keyword evidence="4" id="KW-0547">Nucleotide-binding</keyword>
<keyword evidence="5" id="KW-0378">Hydrolase</keyword>
<dbReference type="PROSITE" id="PS51192">
    <property type="entry name" value="HELICASE_ATP_BIND_1"/>
    <property type="match status" value="1"/>
</dbReference>
<dbReference type="RefSeq" id="XP_005835070.1">
    <property type="nucleotide sequence ID" value="XM_005835013.1"/>
</dbReference>
<evidence type="ECO:0000256" key="4">
    <source>
        <dbReference type="ARBA" id="ARBA00022741"/>
    </source>
</evidence>
<evidence type="ECO:0000256" key="2">
    <source>
        <dbReference type="ARBA" id="ARBA00004229"/>
    </source>
</evidence>
<evidence type="ECO:0000256" key="7">
    <source>
        <dbReference type="ARBA" id="ARBA00022840"/>
    </source>
</evidence>
<dbReference type="GO" id="GO:0005524">
    <property type="term" value="F:ATP binding"/>
    <property type="evidence" value="ECO:0007669"/>
    <property type="project" value="UniProtKB-KW"/>
</dbReference>
<dbReference type="Pfam" id="PF00270">
    <property type="entry name" value="DEAD"/>
    <property type="match status" value="1"/>
</dbReference>
<keyword evidence="8" id="KW-0539">Nucleus</keyword>
<evidence type="ECO:0000256" key="3">
    <source>
        <dbReference type="ARBA" id="ARBA00009889"/>
    </source>
</evidence>
<dbReference type="GeneID" id="17304761"/>
<dbReference type="Proteomes" id="UP000011087">
    <property type="component" value="Unassembled WGS sequence"/>
</dbReference>